<feature type="disulfide bond" evidence="6">
    <location>
        <begin position="48"/>
        <end position="91"/>
    </location>
</feature>
<feature type="disulfide bond" evidence="6">
    <location>
        <begin position="137"/>
        <end position="164"/>
    </location>
</feature>
<feature type="domain" description="EGF-like" evidence="7">
    <location>
        <begin position="411"/>
        <end position="442"/>
    </location>
</feature>
<keyword evidence="6" id="KW-0768">Sushi</keyword>
<dbReference type="InterPro" id="IPR000436">
    <property type="entry name" value="Sushi_SCR_CCP_dom"/>
</dbReference>
<evidence type="ECO:0000256" key="2">
    <source>
        <dbReference type="ARBA" id="ARBA00022729"/>
    </source>
</evidence>
<dbReference type="PROSITE" id="PS50026">
    <property type="entry name" value="EGF_3"/>
    <property type="match status" value="2"/>
</dbReference>
<feature type="disulfide bond" evidence="6">
    <location>
        <begin position="257"/>
        <end position="284"/>
    </location>
</feature>
<dbReference type="InterPro" id="IPR013032">
    <property type="entry name" value="EGF-like_CS"/>
</dbReference>
<feature type="disulfide bond" evidence="5">
    <location>
        <begin position="382"/>
        <end position="392"/>
    </location>
</feature>
<name>A0A834C9K3_ORYME</name>
<comment type="caution">
    <text evidence="5">Lacks conserved residue(s) required for the propagation of feature annotation.</text>
</comment>
<sequence length="452" mass="48455">MGDTFTFPNKITYRCDDGYELATQAASLSCQSDGTWSKRNIICLPAPCLLPGNVSVPHLVVSGRKLTPVGETITLSCPPGFYLQGSALAECQVGGGWAPSISTVSCEVVVCEKPTPLLHGVIEGDSYNYGDLVLYSCLPGFDMKGDAFQTCQADRTWSGTQPVCVASAEHACGPPPIVRHAQFKITEESHLRNVSYLCDTGMQLMGPKTLTCQADGTWSLPAPTCEVARSCDGPVQLLNGRVQDHNLNSGRALEFQCDKGFSLVGDHLVVCLGGNTWSSAFPTCQPKSCPPPPGWRGNASRSVGSPQEFYVGQSLPVSCPKGQKVRGSGSITCRPDQTWTSVGSVCETVCWMPCQNGGVCQRPNACTCQEGWMGRLCEEPICILPCLNGGRCVAPYKCECPAGWTGTRCQTAVCSSPCLNGGRCVRPNRCSCSPGWSGHDCSRKRKSVYYHF</sequence>
<dbReference type="InterPro" id="IPR000742">
    <property type="entry name" value="EGF"/>
</dbReference>
<feature type="disulfide bond" evidence="6">
    <location>
        <begin position="198"/>
        <end position="225"/>
    </location>
</feature>
<comment type="caution">
    <text evidence="9">The sequence shown here is derived from an EMBL/GenBank/DDBJ whole genome shotgun (WGS) entry which is preliminary data.</text>
</comment>
<evidence type="ECO:0000256" key="3">
    <source>
        <dbReference type="ARBA" id="ARBA00022737"/>
    </source>
</evidence>
<dbReference type="Proteomes" id="UP000646548">
    <property type="component" value="Unassembled WGS sequence"/>
</dbReference>
<keyword evidence="1 5" id="KW-0245">EGF-like domain</keyword>
<feature type="disulfide bond" evidence="5">
    <location>
        <begin position="432"/>
        <end position="441"/>
    </location>
</feature>
<dbReference type="InterPro" id="IPR051277">
    <property type="entry name" value="SEZ6_CSMD_C4BPB_Regulators"/>
</dbReference>
<feature type="domain" description="Sushi" evidence="8">
    <location>
        <begin position="46"/>
        <end position="108"/>
    </location>
</feature>
<organism evidence="9 10">
    <name type="scientific">Oryzias melastigma</name>
    <name type="common">Marine medaka</name>
    <dbReference type="NCBI Taxonomy" id="30732"/>
    <lineage>
        <taxon>Eukaryota</taxon>
        <taxon>Metazoa</taxon>
        <taxon>Chordata</taxon>
        <taxon>Craniata</taxon>
        <taxon>Vertebrata</taxon>
        <taxon>Euteleostomi</taxon>
        <taxon>Actinopterygii</taxon>
        <taxon>Neopterygii</taxon>
        <taxon>Teleostei</taxon>
        <taxon>Neoteleostei</taxon>
        <taxon>Acanthomorphata</taxon>
        <taxon>Ovalentaria</taxon>
        <taxon>Atherinomorphae</taxon>
        <taxon>Beloniformes</taxon>
        <taxon>Adrianichthyidae</taxon>
        <taxon>Oryziinae</taxon>
        <taxon>Oryzias</taxon>
    </lineage>
</organism>
<dbReference type="Gene3D" id="2.10.25.10">
    <property type="entry name" value="Laminin"/>
    <property type="match status" value="3"/>
</dbReference>
<keyword evidence="2" id="KW-0732">Signal</keyword>
<reference evidence="9" key="1">
    <citation type="journal article" name="BMC Genomics">
        <title>Long-read sequencing and de novo genome assembly of marine medaka (Oryzias melastigma).</title>
        <authorList>
            <person name="Liang P."/>
            <person name="Saqib H.S.A."/>
            <person name="Ni X."/>
            <person name="Shen Y."/>
        </authorList>
    </citation>
    <scope>NUCLEOTIDE SEQUENCE</scope>
    <source>
        <strain evidence="9">Bigg-433</strain>
    </source>
</reference>
<evidence type="ECO:0000256" key="5">
    <source>
        <dbReference type="PROSITE-ProRule" id="PRU00076"/>
    </source>
</evidence>
<evidence type="ECO:0000313" key="9">
    <source>
        <dbReference type="EMBL" id="KAF6728257.1"/>
    </source>
</evidence>
<dbReference type="PROSITE" id="PS50923">
    <property type="entry name" value="SUSHI"/>
    <property type="match status" value="6"/>
</dbReference>
<feature type="disulfide bond" evidence="5">
    <location>
        <begin position="400"/>
        <end position="409"/>
    </location>
</feature>
<evidence type="ECO:0000313" key="10">
    <source>
        <dbReference type="Proteomes" id="UP000646548"/>
    </source>
</evidence>
<dbReference type="CDD" id="cd00033">
    <property type="entry name" value="CCP"/>
    <property type="match status" value="6"/>
</dbReference>
<feature type="disulfide bond" evidence="6">
    <location>
        <begin position="319"/>
        <end position="346"/>
    </location>
</feature>
<dbReference type="SUPFAM" id="SSF57196">
    <property type="entry name" value="EGF/Laminin"/>
    <property type="match status" value="2"/>
</dbReference>
<dbReference type="FunFam" id="2.10.25.10:FF:000225">
    <property type="entry name" value="Sushi, von Willebrand factor type A, EGF and pentraxin domain containing 1"/>
    <property type="match status" value="1"/>
</dbReference>
<dbReference type="SUPFAM" id="SSF57535">
    <property type="entry name" value="Complement control module/SCR domain"/>
    <property type="match status" value="6"/>
</dbReference>
<evidence type="ECO:0000256" key="6">
    <source>
        <dbReference type="PROSITE-ProRule" id="PRU00302"/>
    </source>
</evidence>
<dbReference type="Pfam" id="PF12661">
    <property type="entry name" value="hEGF"/>
    <property type="match status" value="1"/>
</dbReference>
<evidence type="ECO:0000259" key="7">
    <source>
        <dbReference type="PROSITE" id="PS50026"/>
    </source>
</evidence>
<dbReference type="Pfam" id="PF00084">
    <property type="entry name" value="Sushi"/>
    <property type="match status" value="6"/>
</dbReference>
<proteinExistence type="predicted"/>
<dbReference type="PROSITE" id="PS01186">
    <property type="entry name" value="EGF_2"/>
    <property type="match status" value="2"/>
</dbReference>
<feature type="domain" description="Sushi" evidence="8">
    <location>
        <begin position="1"/>
        <end position="45"/>
    </location>
</feature>
<feature type="domain" description="Sushi" evidence="8">
    <location>
        <begin position="170"/>
        <end position="227"/>
    </location>
</feature>
<evidence type="ECO:0000256" key="1">
    <source>
        <dbReference type="ARBA" id="ARBA00022536"/>
    </source>
</evidence>
<feature type="domain" description="Sushi" evidence="8">
    <location>
        <begin position="229"/>
        <end position="286"/>
    </location>
</feature>
<feature type="domain" description="EGF-like" evidence="7">
    <location>
        <begin position="378"/>
        <end position="410"/>
    </location>
</feature>
<dbReference type="Pfam" id="PF21700">
    <property type="entry name" value="EGF_DL_JAG"/>
    <property type="match status" value="1"/>
</dbReference>
<accession>A0A834C9K3</accession>
<keyword evidence="3" id="KW-0677">Repeat</keyword>
<dbReference type="EMBL" id="WKFB01000288">
    <property type="protein sequence ID" value="KAF6728257.1"/>
    <property type="molecule type" value="Genomic_DNA"/>
</dbReference>
<dbReference type="PANTHER" id="PTHR45656:SF4">
    <property type="entry name" value="PROTEIN CBR-CLEC-78"/>
    <property type="match status" value="1"/>
</dbReference>
<dbReference type="PROSITE" id="PS00022">
    <property type="entry name" value="EGF_1"/>
    <property type="match status" value="2"/>
</dbReference>
<evidence type="ECO:0000259" key="8">
    <source>
        <dbReference type="PROSITE" id="PS50923"/>
    </source>
</evidence>
<dbReference type="Pfam" id="PF07974">
    <property type="entry name" value="EGF_2"/>
    <property type="match status" value="1"/>
</dbReference>
<feature type="domain" description="Sushi" evidence="8">
    <location>
        <begin position="109"/>
        <end position="166"/>
    </location>
</feature>
<dbReference type="CDD" id="cd00054">
    <property type="entry name" value="EGF_CA"/>
    <property type="match status" value="1"/>
</dbReference>
<dbReference type="SMART" id="SM00032">
    <property type="entry name" value="CCP"/>
    <property type="match status" value="6"/>
</dbReference>
<dbReference type="Gene3D" id="2.10.70.10">
    <property type="entry name" value="Complement Module, domain 1"/>
    <property type="match status" value="6"/>
</dbReference>
<dbReference type="AlphaFoldDB" id="A0A834C9K3"/>
<gene>
    <name evidence="9" type="ORF">FQA47_004338</name>
</gene>
<dbReference type="PANTHER" id="PTHR45656">
    <property type="entry name" value="PROTEIN CBR-CLEC-78"/>
    <property type="match status" value="1"/>
</dbReference>
<dbReference type="InterPro" id="IPR013111">
    <property type="entry name" value="EGF_extracell"/>
</dbReference>
<dbReference type="InterPro" id="IPR035976">
    <property type="entry name" value="Sushi/SCR/CCP_sf"/>
</dbReference>
<feature type="domain" description="Sushi" evidence="8">
    <location>
        <begin position="287"/>
        <end position="348"/>
    </location>
</feature>
<keyword evidence="4 5" id="KW-1015">Disulfide bond</keyword>
<dbReference type="SMART" id="SM00181">
    <property type="entry name" value="EGF"/>
    <property type="match status" value="3"/>
</dbReference>
<protein>
    <submittedName>
        <fullName evidence="9">Sushi, von Willebrand factor type A, EGF and pentraxin domain-containing protein 1</fullName>
    </submittedName>
</protein>
<evidence type="ECO:0000256" key="4">
    <source>
        <dbReference type="ARBA" id="ARBA00023157"/>
    </source>
</evidence>
<feature type="disulfide bond" evidence="5">
    <location>
        <begin position="414"/>
        <end position="424"/>
    </location>
</feature>